<dbReference type="InterPro" id="IPR000944">
    <property type="entry name" value="Tscrpt_reg_Rrf2"/>
</dbReference>
<comment type="caution">
    <text evidence="2">The sequence shown here is derived from an EMBL/GenBank/DDBJ whole genome shotgun (WGS) entry which is preliminary data.</text>
</comment>
<dbReference type="SUPFAM" id="SSF46785">
    <property type="entry name" value="Winged helix' DNA-binding domain"/>
    <property type="match status" value="1"/>
</dbReference>
<dbReference type="AlphaFoldDB" id="A0A2T4HJA6"/>
<dbReference type="RefSeq" id="WP_107396134.1">
    <property type="nucleotide sequence ID" value="NZ_PHHF01000085.1"/>
</dbReference>
<dbReference type="GO" id="GO:0003700">
    <property type="term" value="F:DNA-binding transcription factor activity"/>
    <property type="evidence" value="ECO:0007669"/>
    <property type="project" value="TreeGrafter"/>
</dbReference>
<evidence type="ECO:0000256" key="1">
    <source>
        <dbReference type="ARBA" id="ARBA00023125"/>
    </source>
</evidence>
<dbReference type="Proteomes" id="UP000241206">
    <property type="component" value="Unassembled WGS sequence"/>
</dbReference>
<accession>A0A2T4HJA6</accession>
<dbReference type="EMBL" id="PHHF01000085">
    <property type="protein sequence ID" value="PTD15869.1"/>
    <property type="molecule type" value="Genomic_DNA"/>
</dbReference>
<evidence type="ECO:0000313" key="2">
    <source>
        <dbReference type="EMBL" id="PTD15869.1"/>
    </source>
</evidence>
<organism evidence="2 3">
    <name type="scientific">Edaphosphingomonas fennica</name>
    <dbReference type="NCBI Taxonomy" id="114404"/>
    <lineage>
        <taxon>Bacteria</taxon>
        <taxon>Pseudomonadati</taxon>
        <taxon>Pseudomonadota</taxon>
        <taxon>Alphaproteobacteria</taxon>
        <taxon>Sphingomonadales</taxon>
        <taxon>Rhizorhabdaceae</taxon>
        <taxon>Edaphosphingomonas</taxon>
    </lineage>
</organism>
<keyword evidence="1" id="KW-0238">DNA-binding</keyword>
<dbReference type="Gene3D" id="1.10.10.10">
    <property type="entry name" value="Winged helix-like DNA-binding domain superfamily/Winged helix DNA-binding domain"/>
    <property type="match status" value="1"/>
</dbReference>
<keyword evidence="3" id="KW-1185">Reference proteome</keyword>
<dbReference type="PANTHER" id="PTHR33221">
    <property type="entry name" value="WINGED HELIX-TURN-HELIX TRANSCRIPTIONAL REGULATOR, RRF2 FAMILY"/>
    <property type="match status" value="1"/>
</dbReference>
<evidence type="ECO:0000313" key="3">
    <source>
        <dbReference type="Proteomes" id="UP000241206"/>
    </source>
</evidence>
<dbReference type="InterPro" id="IPR036390">
    <property type="entry name" value="WH_DNA-bd_sf"/>
</dbReference>
<gene>
    <name evidence="2" type="ORF">CV103_21275</name>
</gene>
<dbReference type="InterPro" id="IPR036388">
    <property type="entry name" value="WH-like_DNA-bd_sf"/>
</dbReference>
<dbReference type="GO" id="GO:0003677">
    <property type="term" value="F:DNA binding"/>
    <property type="evidence" value="ECO:0007669"/>
    <property type="project" value="UniProtKB-KW"/>
</dbReference>
<dbReference type="GO" id="GO:0005829">
    <property type="term" value="C:cytosol"/>
    <property type="evidence" value="ECO:0007669"/>
    <property type="project" value="TreeGrafter"/>
</dbReference>
<dbReference type="PANTHER" id="PTHR33221:SF4">
    <property type="entry name" value="HTH-TYPE TRANSCRIPTIONAL REPRESSOR NSRR"/>
    <property type="match status" value="1"/>
</dbReference>
<reference evidence="2 3" key="1">
    <citation type="submission" date="2017-11" db="EMBL/GenBank/DDBJ databases">
        <title>Sphingomonas oleivorans sp. nov., isolated from oil-contaminated soil.</title>
        <authorList>
            <person name="Wang L."/>
            <person name="Chen L."/>
        </authorList>
    </citation>
    <scope>NUCLEOTIDE SEQUENCE [LARGE SCALE GENOMIC DNA]</scope>
    <source>
        <strain evidence="2 3">K101</strain>
    </source>
</reference>
<dbReference type="PROSITE" id="PS51197">
    <property type="entry name" value="HTH_RRF2_2"/>
    <property type="match status" value="1"/>
</dbReference>
<dbReference type="Pfam" id="PF02082">
    <property type="entry name" value="Rrf2"/>
    <property type="match status" value="1"/>
</dbReference>
<name>A0A2T4HJA6_9SPHN</name>
<dbReference type="NCBIfam" id="TIGR00738">
    <property type="entry name" value="rrf2_super"/>
    <property type="match status" value="1"/>
</dbReference>
<proteinExistence type="predicted"/>
<sequence>MRLSVQTDYALRTLMFLAVKDGHHSIAEIAHAYGISKNHLMKVAQRLAAEGFVEGVRGRSGGLKLTRPANALNVGSIMRIMEDTGTFVECFDAATNSCVVTPACGLRHALAGALEAFARHLDQFTIADLVPDSKSYGWQLDAQAATAST</sequence>
<protein>
    <submittedName>
        <fullName evidence="2">Rrf2 family transcriptional regulator</fullName>
    </submittedName>
</protein>